<feature type="transmembrane region" description="Helical" evidence="2">
    <location>
        <begin position="618"/>
        <end position="643"/>
    </location>
</feature>
<reference evidence="3 4" key="1">
    <citation type="submission" date="2014-06" db="EMBL/GenBank/DDBJ databases">
        <authorList>
            <person name="Swart Estienne"/>
        </authorList>
    </citation>
    <scope>NUCLEOTIDE SEQUENCE [LARGE SCALE GENOMIC DNA]</scope>
    <source>
        <strain evidence="3 4">130c</strain>
    </source>
</reference>
<feature type="transmembrane region" description="Helical" evidence="2">
    <location>
        <begin position="774"/>
        <end position="793"/>
    </location>
</feature>
<name>A0A078B8W1_STYLE</name>
<dbReference type="PANTHER" id="PTHR11319:SF35">
    <property type="entry name" value="OUTER MEMBRANE PROTEIN PMPC-RELATED"/>
    <property type="match status" value="1"/>
</dbReference>
<evidence type="ECO:0000313" key="4">
    <source>
        <dbReference type="Proteomes" id="UP000039865"/>
    </source>
</evidence>
<protein>
    <submittedName>
        <fullName evidence="3">Uncharacterized protein</fullName>
    </submittedName>
</protein>
<feature type="transmembrane region" description="Helical" evidence="2">
    <location>
        <begin position="422"/>
        <end position="440"/>
    </location>
</feature>
<feature type="transmembrane region" description="Helical" evidence="2">
    <location>
        <begin position="460"/>
        <end position="478"/>
    </location>
</feature>
<evidence type="ECO:0000256" key="1">
    <source>
        <dbReference type="SAM" id="MobiDB-lite"/>
    </source>
</evidence>
<organism evidence="3 4">
    <name type="scientific">Stylonychia lemnae</name>
    <name type="common">Ciliate</name>
    <dbReference type="NCBI Taxonomy" id="5949"/>
    <lineage>
        <taxon>Eukaryota</taxon>
        <taxon>Sar</taxon>
        <taxon>Alveolata</taxon>
        <taxon>Ciliophora</taxon>
        <taxon>Intramacronucleata</taxon>
        <taxon>Spirotrichea</taxon>
        <taxon>Stichotrichia</taxon>
        <taxon>Sporadotrichida</taxon>
        <taxon>Oxytrichidae</taxon>
        <taxon>Stylonychinae</taxon>
        <taxon>Stylonychia</taxon>
    </lineage>
</organism>
<keyword evidence="2" id="KW-1133">Transmembrane helix</keyword>
<evidence type="ECO:0000256" key="2">
    <source>
        <dbReference type="SAM" id="Phobius"/>
    </source>
</evidence>
<dbReference type="InParanoid" id="A0A078B8W1"/>
<keyword evidence="2" id="KW-0472">Membrane</keyword>
<keyword evidence="4" id="KW-1185">Reference proteome</keyword>
<feature type="region of interest" description="Disordered" evidence="1">
    <location>
        <begin position="1014"/>
        <end position="1035"/>
    </location>
</feature>
<accession>A0A078B8W1</accession>
<dbReference type="PANTHER" id="PTHR11319">
    <property type="entry name" value="G PROTEIN-COUPLED RECEPTOR-RELATED"/>
    <property type="match status" value="1"/>
</dbReference>
<feature type="transmembrane region" description="Helical" evidence="2">
    <location>
        <begin position="728"/>
        <end position="748"/>
    </location>
</feature>
<keyword evidence="2" id="KW-0812">Transmembrane</keyword>
<feature type="transmembrane region" description="Helical" evidence="2">
    <location>
        <begin position="697"/>
        <end position="716"/>
    </location>
</feature>
<dbReference type="OrthoDB" id="296517at2759"/>
<dbReference type="EMBL" id="CCKQ01018929">
    <property type="protein sequence ID" value="CDW90930.1"/>
    <property type="molecule type" value="Genomic_DNA"/>
</dbReference>
<proteinExistence type="predicted"/>
<feature type="transmembrane region" description="Helical" evidence="2">
    <location>
        <begin position="670"/>
        <end position="691"/>
    </location>
</feature>
<feature type="transmembrane region" description="Helical" evidence="2">
    <location>
        <begin position="529"/>
        <end position="552"/>
    </location>
</feature>
<sequence length="1292" mass="147704">MEVPSFAMTVWLSKFRECQQKSLKLNRVFINSTFENCKSAEDGGAVFLQNIYSTILEGNVFSKNQGKNGGGLYLGCPNTNNCTYQFSKTNTFKNNYASVTGGGYQWSDVEPVKMPNSKLILENNKADVYGDNVGSYPQKIVYLTKEQYNAQLLRASNNNAVDTSRRLQSSSMNQTSLAQDGGVSGQDLPEFYIGLSDGDGQIVGTQNGKKIEVSFKTTLSSGTGALQYSPIITGETVFYSQFGVYRMKNISFTATPGYKYQLSLVSDGIDMSKPANQLQSKNLTSNQSNIEFNLTIELRECAIGERFTETGACDSCPEGKSYSLIRMTEPGTCKSCPTSKAICNGGANIGPQPGYWRKNNLTSTFVKCFNQGACLGMISPDYDPQGTCRTGYQGIICADCEPGYSVSNSFECAKCPEYIQNLLRIIAILIVAICVIVYLIRSTLQGAADVKNVTSVFQKILLNHIQLIVLTASFDFSWPQVVMSYFKTNETVGEATSQIFSVDCFLNSDEGYGKNQDKSKQENFLLVRIFYFKLAMYALLPFILVITCYTTWTLLQCRNKDKSILKTKSTSSVVILLFLVHPNIVRYVFNSFNCVDIDGEQRIKTDLEILCYQGQHSMWALGVALPALIVWGLGIPMFAFFLLQKDKLTIESLETRQKYGFLYRGYKRRFFYWEIVITYRKIFLIFIQVFLVQAGVITQAMLVLLMLILFMGVNLTKNPFQTVALNELETLSLITSLLTIFCGIFFIVSVDTTDVETGNENSSSQVSLNENTKLMLFFIILFSNMAFFIYWVYKMFNEVQNMLMKKFSKLYTILFLCGNKEKFNLKISEALLKEENEIFREKYHDLLQKLGHLCDNGELFLNSKNFERIQSYLQIEKFLSAAGIDPLEENLKEFENHKVKRIKRDKKNQSLRDTLAESQRNLNIPDLAETQGIEIEDIVDQQNLSKNSKLIKKSVTQSIKTSTQSGINFVPQLQWGQRRSIMFRQRQFNSQSTMEKYGDLFTESKEIDHEILSGSESEMKVSKTSQSLKAEPRNQKDKKVKIIVDNLDLSMQNNTLSDIIIQQEITEQKANNQKNELVIRNQSQAKVNPTDLIEVDDQQINNNIDDYAVEKRIQNSQIQIILKNNFLKLNSKASKKQDNFEIRKLRNNQIQNQQRYKKLRTMKPASNEIKLENLEQSQLSENELSRQKRDTYLDDVNDHSLLIQDEEFNQEQQKDIYAVEDEYEIDDSLNFQTSNYNSNEISQTFISKIREQNEIKFSPKKQKHYSDKKDMDMDFDQQVNEKIDKSFKNINY</sequence>
<feature type="transmembrane region" description="Helical" evidence="2">
    <location>
        <begin position="573"/>
        <end position="589"/>
    </location>
</feature>
<evidence type="ECO:0000313" key="3">
    <source>
        <dbReference type="EMBL" id="CDW90930.1"/>
    </source>
</evidence>
<gene>
    <name evidence="3" type="primary">Contig5741.g6144</name>
    <name evidence="3" type="ORF">STYLEM_20078</name>
</gene>
<dbReference type="Proteomes" id="UP000039865">
    <property type="component" value="Unassembled WGS sequence"/>
</dbReference>